<dbReference type="Pfam" id="PF08659">
    <property type="entry name" value="KR"/>
    <property type="match status" value="1"/>
</dbReference>
<keyword evidence="2" id="KW-0597">Phosphoprotein</keyword>
<evidence type="ECO:0000256" key="3">
    <source>
        <dbReference type="ARBA" id="ARBA00022679"/>
    </source>
</evidence>
<evidence type="ECO:0000313" key="11">
    <source>
        <dbReference type="EMBL" id="KAF2832649.1"/>
    </source>
</evidence>
<dbReference type="InterPro" id="IPR016035">
    <property type="entry name" value="Acyl_Trfase/lysoPLipase"/>
</dbReference>
<dbReference type="InterPro" id="IPR032821">
    <property type="entry name" value="PKS_assoc"/>
</dbReference>
<dbReference type="Proteomes" id="UP000799424">
    <property type="component" value="Unassembled WGS sequence"/>
</dbReference>
<evidence type="ECO:0000256" key="2">
    <source>
        <dbReference type="ARBA" id="ARBA00022553"/>
    </source>
</evidence>
<dbReference type="InterPro" id="IPR020807">
    <property type="entry name" value="PKS_DH"/>
</dbReference>
<keyword evidence="4" id="KW-0521">NADP</keyword>
<sequence>MAMRLPGGVRSASDFWSLLYNGLDARGPVPADRYNAAAFDASLGGAGAIPCASGYFIDSDLSTLDTSFFSIGKTELEKADPQQRQLLEVTRECLESAGEVDYRGKAIGCYVGTFGEDWLYSAAKETLASGGYTMTGHVDLMIANRVSYEYDLQGPSMVVKTGCSASLVALHEAFRALQSGDCSGALVAGTSLIMGPTTTAAMFAEGILSPEASCKTFDASADGFARAEAITCVYVKLLEDAVRDGNPIRAVIRNTGSNSDGKSVGLMAPNGKAHEALMRKVYEEAELKPVETGYVECHGTGTATGDPIETNAVGNVFGEHGVYIGSVKPNIGHSEGSSGISSLIKSVLILEHKIIPPNIKFNRPNPKIPFAEKKLTVPTKPTPWPTDRKERISINSFGIGGANAHLILDAYNTPSVTDDAAEVEGPQLLLYSANTQASLQRQIENITTYHDAHSTHSTTDLAYTLGLRREHLLHRAFAVVPRRGRGSTPLGSPSAAVKAPAASLNKLVMVFSGQGAQWAGMGADLIQRDVAWRDDIRSMDSVLNSLIHPPEWSIEEELLKTPERSLVSRAEIAQPLCTALQIAQVNSLARCGVRPAAVVGHSSGEIAAAYATGALSMAEAITIAYYRGLVTKKQTLRGAMAAIGLSVAEVQEYLQEGVIVACENSPSSITISGDEDKVSAVVDTIKKDNANVLARLLKVDMAYHSHHMRSLAEEYRELMDAEIVEKGWEKQMPLLPMFSTVHGGIINTSKQLGPTYWTNNLLMPVKFHTAIETIQETLSSTLFVEIGPHATLAGPLRQICAGVGRPCIYISTMVRGASSQESFLSAIGQLYQQSVPLNLESIIPHGKVLHDMPTYAWDHSGSYWHESRVSKDWRFRTYPNHVLLGVKIPESTSMAPVFRNVLNLEHVPWLADHKVRSDIVFPFAGYCCMAGEAVRQIMGMDQGYALRHVRALSALVLAENKSVEIVTTLRRQQLTDSTDSEWFEFTITHYAGAAWVTNCRGQVRALMRATEAPVKAPVALPRKVKAARLYDALSRSGIVYGPEFRNLEDISASPTDKIAVSSVRPRDDHHTAPFLFHPATMDSCFQLFIAAIARGAGRNLNRTAVPTCIEEIEVHHTADDMTCRAWCLDDERDIGIDCTSNGTCLLRVRGMELTGLGDEEEKPFMLGAGELDHNAAARLEWLPDFDFADVSKTFKTLPSMPAEVRLQEEMTFLCVLDSAERVKGLEACNWHFDKFREWLDVEIARAHNGTYPVLAPEHVNELMRLSRTDRDARIRELFAQLSSISSKWAVSTGTLRVWEKVELIFTGQANTLDTLMEGNVLTKIYDAVSIGHGEFVRLLSNTKPNLRILEVGAGTGGTTEMILRDLTASGGEAAYANYTFTDISAGFFTQATERFSYAPNMEYKVFDISKNPFDQGFTAASYDLILAPNVVHATSNLNKTLKNLEPLLKADGRLVLTELCAVLRTPNYIFGNFDGWWLSEDNRPWEPYIDVNRWDVELKAAGFSGVDTAVFDAPLPERYCAAIISRPARKAVVPNANHITVVCNEPESGISNSIISSFEQAHYKVDVVRLGDALPEKQDVICTLDLEAPFFDQITASQLTAFQAFNAHQQTGGQKVLWLMPPTQVRCKNPRGAQTIGLARTIRAEMGLAFFTLEIDVEEPNFSELVRNVTSKVQRSDDVDQNLDPDREFAVDQGIIKIGRYHPFSLEKELSVRKEKDTTDVAKKLSIGKPGLLDTFGWTSEARPASIGPDEVEIEAKAIGLNFKDVILAMGIISAGPGDDIPLGLETAGCIIRVGSNVLNLTIGDRVIALSPGGCAATSTILPAAVCAKIPAKLSFEDAATLPICYATAYQSLVKVGQLEDGQTVLIHSAAGGVGHAAVNIARMLGAEIFATVGSDEKVEYLSTTLGIPRDHIFHSRDDSFYPGIMKATNGRGVDVVLNSLSGELLHATWQCVAEFGKLVELGKRDAVGAAKLDMRPFLANRSYCCVDLSHLTKDKPNQAGALLRNMLALYQNGWVKPIAPTAVFDAENAAAAFRHLQNGDHIGKAVLRIPGDISKLATTSQKSATPLQLDGSAAYLLTGGLGGLGKSIATWMAERGARSLIFLSRSAGTTPADEDLLEDLKAMSCNVSYVQGEVQDCATVERAIAAADGRPIRGILHLAMVLRDVAFSKMTIEEWTAAVSPKVDGVWNLHQALEEQPLDFFFLASSLNTVVVNPGQSSYCAANTFLEAFVQFRRGQGKPATVLNIAPVDDVGYVADNEHAYKNMKAQGISSLGEQAFLRFLELALLDPVNAGPEDDQNPGHAPGWKTQDQIVMCLRSEMDLDDPNNPTTWRRDRRMGTYHNMRSNAAGDVGTSSLSSSVLKTFLSKAAMQPEILQDEASVVFLAQQIGRKALDFMLRGLDEGEEVDVSMSLEQIGLDSLMAIELRRWWKQAFGLEVSVLEIMGSGVLAGLGKVATERLFTKFT</sequence>
<dbReference type="Gene3D" id="3.40.50.720">
    <property type="entry name" value="NAD(P)-binding Rossmann-like Domain"/>
    <property type="match status" value="1"/>
</dbReference>
<keyword evidence="6" id="KW-0012">Acyltransferase</keyword>
<evidence type="ECO:0000259" key="10">
    <source>
        <dbReference type="PROSITE" id="PS52019"/>
    </source>
</evidence>
<dbReference type="PANTHER" id="PTHR43775:SF37">
    <property type="entry name" value="SI:DKEY-61P9.11"/>
    <property type="match status" value="1"/>
</dbReference>
<dbReference type="InterPro" id="IPR009081">
    <property type="entry name" value="PP-bd_ACP"/>
</dbReference>
<dbReference type="FunFam" id="3.40.50.720:FF:000209">
    <property type="entry name" value="Polyketide synthase Pks12"/>
    <property type="match status" value="1"/>
</dbReference>
<feature type="domain" description="PKS/mFAS DH" evidence="10">
    <location>
        <begin position="881"/>
        <end position="1162"/>
    </location>
</feature>
<dbReference type="Gene3D" id="3.40.366.10">
    <property type="entry name" value="Malonyl-Coenzyme A Acyl Carrier Protein, domain 2"/>
    <property type="match status" value="1"/>
</dbReference>
<dbReference type="GO" id="GO:0031177">
    <property type="term" value="F:phosphopantetheine binding"/>
    <property type="evidence" value="ECO:0007669"/>
    <property type="project" value="InterPro"/>
</dbReference>
<feature type="active site" description="Proton acceptor; for dehydratase activity" evidence="7">
    <location>
        <position position="913"/>
    </location>
</feature>
<feature type="region of interest" description="N-terminal hotdog fold" evidence="7">
    <location>
        <begin position="881"/>
        <end position="1010"/>
    </location>
</feature>
<evidence type="ECO:0000259" key="9">
    <source>
        <dbReference type="PROSITE" id="PS52004"/>
    </source>
</evidence>
<dbReference type="Pfam" id="PF00698">
    <property type="entry name" value="Acyl_transf_1"/>
    <property type="match status" value="1"/>
</dbReference>
<dbReference type="InterPro" id="IPR014031">
    <property type="entry name" value="Ketoacyl_synth_C"/>
</dbReference>
<proteinExistence type="predicted"/>
<dbReference type="InterPro" id="IPR036291">
    <property type="entry name" value="NAD(P)-bd_dom_sf"/>
</dbReference>
<evidence type="ECO:0000256" key="7">
    <source>
        <dbReference type="PROSITE-ProRule" id="PRU01363"/>
    </source>
</evidence>
<dbReference type="InterPro" id="IPR049900">
    <property type="entry name" value="PKS_mFAS_DH"/>
</dbReference>
<dbReference type="SMART" id="SM00823">
    <property type="entry name" value="PKS_PP"/>
    <property type="match status" value="1"/>
</dbReference>
<dbReference type="InterPro" id="IPR001227">
    <property type="entry name" value="Ac_transferase_dom_sf"/>
</dbReference>
<evidence type="ECO:0000313" key="12">
    <source>
        <dbReference type="Proteomes" id="UP000799424"/>
    </source>
</evidence>
<dbReference type="GO" id="GO:0006633">
    <property type="term" value="P:fatty acid biosynthetic process"/>
    <property type="evidence" value="ECO:0007669"/>
    <property type="project" value="InterPro"/>
</dbReference>
<feature type="domain" description="Carrier" evidence="8">
    <location>
        <begin position="2383"/>
        <end position="2459"/>
    </location>
</feature>
<dbReference type="CDD" id="cd05195">
    <property type="entry name" value="enoyl_red"/>
    <property type="match status" value="1"/>
</dbReference>
<dbReference type="GO" id="GO:1901336">
    <property type="term" value="P:lactone biosynthetic process"/>
    <property type="evidence" value="ECO:0007669"/>
    <property type="project" value="UniProtKB-ARBA"/>
</dbReference>
<dbReference type="InterPro" id="IPR020843">
    <property type="entry name" value="ER"/>
</dbReference>
<dbReference type="Pfam" id="PF21089">
    <property type="entry name" value="PKS_DH_N"/>
    <property type="match status" value="1"/>
</dbReference>
<dbReference type="GO" id="GO:0016491">
    <property type="term" value="F:oxidoreductase activity"/>
    <property type="evidence" value="ECO:0007669"/>
    <property type="project" value="InterPro"/>
</dbReference>
<dbReference type="EMBL" id="MU006217">
    <property type="protein sequence ID" value="KAF2832649.1"/>
    <property type="molecule type" value="Genomic_DNA"/>
</dbReference>
<dbReference type="PROSITE" id="PS52004">
    <property type="entry name" value="KS3_2"/>
    <property type="match status" value="1"/>
</dbReference>
<dbReference type="Gene3D" id="3.40.47.10">
    <property type="match status" value="1"/>
</dbReference>
<dbReference type="PROSITE" id="PS52019">
    <property type="entry name" value="PKS_MFAS_DH"/>
    <property type="match status" value="1"/>
</dbReference>
<dbReference type="Pfam" id="PF08242">
    <property type="entry name" value="Methyltransf_12"/>
    <property type="match status" value="1"/>
</dbReference>
<evidence type="ECO:0000256" key="1">
    <source>
        <dbReference type="ARBA" id="ARBA00022450"/>
    </source>
</evidence>
<dbReference type="Gene3D" id="3.90.180.10">
    <property type="entry name" value="Medium-chain alcohol dehydrogenases, catalytic domain"/>
    <property type="match status" value="1"/>
</dbReference>
<dbReference type="InterPro" id="IPR018201">
    <property type="entry name" value="Ketoacyl_synth_AS"/>
</dbReference>
<dbReference type="InterPro" id="IPR042104">
    <property type="entry name" value="PKS_dehydratase_sf"/>
</dbReference>
<dbReference type="InterPro" id="IPR049552">
    <property type="entry name" value="PKS_DH_N"/>
</dbReference>
<dbReference type="SUPFAM" id="SSF53901">
    <property type="entry name" value="Thiolase-like"/>
    <property type="match status" value="1"/>
</dbReference>
<dbReference type="SMART" id="SM00826">
    <property type="entry name" value="PKS_DH"/>
    <property type="match status" value="1"/>
</dbReference>
<keyword evidence="3" id="KW-0808">Transferase</keyword>
<dbReference type="SUPFAM" id="SSF51735">
    <property type="entry name" value="NAD(P)-binding Rossmann-fold domains"/>
    <property type="match status" value="2"/>
</dbReference>
<dbReference type="SMART" id="SM00825">
    <property type="entry name" value="PKS_KS"/>
    <property type="match status" value="1"/>
</dbReference>
<dbReference type="Pfam" id="PF16197">
    <property type="entry name" value="KAsynt_C_assoc"/>
    <property type="match status" value="1"/>
</dbReference>
<feature type="region of interest" description="C-terminal hotdog fold" evidence="7">
    <location>
        <begin position="1021"/>
        <end position="1162"/>
    </location>
</feature>
<dbReference type="CDD" id="cd02440">
    <property type="entry name" value="AdoMet_MTases"/>
    <property type="match status" value="1"/>
</dbReference>
<dbReference type="PANTHER" id="PTHR43775">
    <property type="entry name" value="FATTY ACID SYNTHASE"/>
    <property type="match status" value="1"/>
</dbReference>
<dbReference type="InterPro" id="IPR014043">
    <property type="entry name" value="Acyl_transferase_dom"/>
</dbReference>
<dbReference type="GO" id="GO:0004312">
    <property type="term" value="F:fatty acid synthase activity"/>
    <property type="evidence" value="ECO:0007669"/>
    <property type="project" value="TreeGrafter"/>
</dbReference>
<gene>
    <name evidence="11" type="ORF">CC86DRAFT_313848</name>
</gene>
<evidence type="ECO:0000256" key="6">
    <source>
        <dbReference type="ARBA" id="ARBA00023315"/>
    </source>
</evidence>
<keyword evidence="5" id="KW-0511">Multifunctional enzyme</keyword>
<dbReference type="Gene3D" id="3.40.50.150">
    <property type="entry name" value="Vaccinia Virus protein VP39"/>
    <property type="match status" value="1"/>
</dbReference>
<dbReference type="PROSITE" id="PS00606">
    <property type="entry name" value="KS3_1"/>
    <property type="match status" value="1"/>
</dbReference>
<feature type="non-terminal residue" evidence="11">
    <location>
        <position position="2464"/>
    </location>
</feature>
<feature type="domain" description="Ketosynthase family 3 (KS3)" evidence="9">
    <location>
        <begin position="1"/>
        <end position="410"/>
    </location>
</feature>
<dbReference type="SUPFAM" id="SSF53335">
    <property type="entry name" value="S-adenosyl-L-methionine-dependent methyltransferases"/>
    <property type="match status" value="1"/>
</dbReference>
<dbReference type="OrthoDB" id="329835at2759"/>
<dbReference type="SUPFAM" id="SSF55048">
    <property type="entry name" value="Probable ACP-binding domain of malonyl-CoA ACP transacylase"/>
    <property type="match status" value="1"/>
</dbReference>
<dbReference type="GO" id="GO:0004315">
    <property type="term" value="F:3-oxoacyl-[acyl-carrier-protein] synthase activity"/>
    <property type="evidence" value="ECO:0007669"/>
    <property type="project" value="InterPro"/>
</dbReference>
<dbReference type="InterPro" id="IPR013154">
    <property type="entry name" value="ADH-like_N"/>
</dbReference>
<keyword evidence="1" id="KW-0596">Phosphopantetheine</keyword>
<dbReference type="SMART" id="SM00829">
    <property type="entry name" value="PKS_ER"/>
    <property type="match status" value="1"/>
</dbReference>
<dbReference type="SUPFAM" id="SSF50129">
    <property type="entry name" value="GroES-like"/>
    <property type="match status" value="1"/>
</dbReference>
<dbReference type="SMART" id="SM00822">
    <property type="entry name" value="PKS_KR"/>
    <property type="match status" value="1"/>
</dbReference>
<dbReference type="SUPFAM" id="SSF52151">
    <property type="entry name" value="FabD/lysophospholipase-like"/>
    <property type="match status" value="1"/>
</dbReference>
<evidence type="ECO:0000256" key="5">
    <source>
        <dbReference type="ARBA" id="ARBA00023268"/>
    </source>
</evidence>
<dbReference type="PROSITE" id="PS50075">
    <property type="entry name" value="CARRIER"/>
    <property type="match status" value="1"/>
</dbReference>
<dbReference type="InterPro" id="IPR014030">
    <property type="entry name" value="Ketoacyl_synth_N"/>
</dbReference>
<dbReference type="Gene3D" id="3.10.129.110">
    <property type="entry name" value="Polyketide synthase dehydratase"/>
    <property type="match status" value="1"/>
</dbReference>
<dbReference type="InterPro" id="IPR011032">
    <property type="entry name" value="GroES-like_sf"/>
</dbReference>
<dbReference type="Gene3D" id="1.10.1200.10">
    <property type="entry name" value="ACP-like"/>
    <property type="match status" value="1"/>
</dbReference>
<reference evidence="11" key="1">
    <citation type="journal article" date="2020" name="Stud. Mycol.">
        <title>101 Dothideomycetes genomes: a test case for predicting lifestyles and emergence of pathogens.</title>
        <authorList>
            <person name="Haridas S."/>
            <person name="Albert R."/>
            <person name="Binder M."/>
            <person name="Bloem J."/>
            <person name="Labutti K."/>
            <person name="Salamov A."/>
            <person name="Andreopoulos B."/>
            <person name="Baker S."/>
            <person name="Barry K."/>
            <person name="Bills G."/>
            <person name="Bluhm B."/>
            <person name="Cannon C."/>
            <person name="Castanera R."/>
            <person name="Culley D."/>
            <person name="Daum C."/>
            <person name="Ezra D."/>
            <person name="Gonzalez J."/>
            <person name="Henrissat B."/>
            <person name="Kuo A."/>
            <person name="Liang C."/>
            <person name="Lipzen A."/>
            <person name="Lutzoni F."/>
            <person name="Magnuson J."/>
            <person name="Mondo S."/>
            <person name="Nolan M."/>
            <person name="Ohm R."/>
            <person name="Pangilinan J."/>
            <person name="Park H.-J."/>
            <person name="Ramirez L."/>
            <person name="Alfaro M."/>
            <person name="Sun H."/>
            <person name="Tritt A."/>
            <person name="Yoshinaga Y."/>
            <person name="Zwiers L.-H."/>
            <person name="Turgeon B."/>
            <person name="Goodwin S."/>
            <person name="Spatafora J."/>
            <person name="Crous P."/>
            <person name="Grigoriev I."/>
        </authorList>
    </citation>
    <scope>NUCLEOTIDE SEQUENCE</scope>
    <source>
        <strain evidence="11">CBS 113818</strain>
    </source>
</reference>
<dbReference type="InterPro" id="IPR016036">
    <property type="entry name" value="Malonyl_transacylase_ACP-bd"/>
</dbReference>
<dbReference type="InterPro" id="IPR050091">
    <property type="entry name" value="PKS_NRPS_Biosynth_Enz"/>
</dbReference>
<dbReference type="SUPFAM" id="SSF47336">
    <property type="entry name" value="ACP-like"/>
    <property type="match status" value="1"/>
</dbReference>
<dbReference type="InterPro" id="IPR049551">
    <property type="entry name" value="PKS_DH_C"/>
</dbReference>
<protein>
    <submittedName>
        <fullName evidence="11">KR domain-containing protein</fullName>
    </submittedName>
</protein>
<dbReference type="Pfam" id="PF08240">
    <property type="entry name" value="ADH_N"/>
    <property type="match status" value="1"/>
</dbReference>
<dbReference type="Pfam" id="PF13602">
    <property type="entry name" value="ADH_zinc_N_2"/>
    <property type="match status" value="1"/>
</dbReference>
<dbReference type="InterPro" id="IPR020841">
    <property type="entry name" value="PKS_Beta-ketoAc_synthase_dom"/>
</dbReference>
<keyword evidence="12" id="KW-1185">Reference proteome</keyword>
<dbReference type="InterPro" id="IPR016039">
    <property type="entry name" value="Thiolase-like"/>
</dbReference>
<accession>A0A6A7AJ05</accession>
<dbReference type="CDD" id="cd00833">
    <property type="entry name" value="PKS"/>
    <property type="match status" value="1"/>
</dbReference>
<organism evidence="11 12">
    <name type="scientific">Ophiobolus disseminans</name>
    <dbReference type="NCBI Taxonomy" id="1469910"/>
    <lineage>
        <taxon>Eukaryota</taxon>
        <taxon>Fungi</taxon>
        <taxon>Dikarya</taxon>
        <taxon>Ascomycota</taxon>
        <taxon>Pezizomycotina</taxon>
        <taxon>Dothideomycetes</taxon>
        <taxon>Pleosporomycetidae</taxon>
        <taxon>Pleosporales</taxon>
        <taxon>Pleosporineae</taxon>
        <taxon>Phaeosphaeriaceae</taxon>
        <taxon>Ophiobolus</taxon>
    </lineage>
</organism>
<evidence type="ECO:0000256" key="4">
    <source>
        <dbReference type="ARBA" id="ARBA00022857"/>
    </source>
</evidence>
<evidence type="ECO:0000259" key="8">
    <source>
        <dbReference type="PROSITE" id="PS50075"/>
    </source>
</evidence>
<dbReference type="Pfam" id="PF00550">
    <property type="entry name" value="PP-binding"/>
    <property type="match status" value="1"/>
</dbReference>
<dbReference type="Pfam" id="PF02801">
    <property type="entry name" value="Ketoacyl-synt_C"/>
    <property type="match status" value="1"/>
</dbReference>
<dbReference type="Pfam" id="PF00109">
    <property type="entry name" value="ketoacyl-synt"/>
    <property type="match status" value="1"/>
</dbReference>
<dbReference type="SMART" id="SM00827">
    <property type="entry name" value="PKS_AT"/>
    <property type="match status" value="1"/>
</dbReference>
<dbReference type="InterPro" id="IPR036736">
    <property type="entry name" value="ACP-like_sf"/>
</dbReference>
<dbReference type="Pfam" id="PF14765">
    <property type="entry name" value="PS-DH"/>
    <property type="match status" value="1"/>
</dbReference>
<dbReference type="GO" id="GO:0044550">
    <property type="term" value="P:secondary metabolite biosynthetic process"/>
    <property type="evidence" value="ECO:0007669"/>
    <property type="project" value="TreeGrafter"/>
</dbReference>
<dbReference type="InterPro" id="IPR057326">
    <property type="entry name" value="KR_dom"/>
</dbReference>
<name>A0A6A7AJ05_9PLEO</name>
<dbReference type="InterPro" id="IPR013217">
    <property type="entry name" value="Methyltransf_12"/>
</dbReference>
<feature type="active site" description="Proton donor; for dehydratase activity" evidence="7">
    <location>
        <position position="1082"/>
    </location>
</feature>
<dbReference type="InterPro" id="IPR020806">
    <property type="entry name" value="PKS_PP-bd"/>
</dbReference>
<dbReference type="InterPro" id="IPR029063">
    <property type="entry name" value="SAM-dependent_MTases_sf"/>
</dbReference>
<dbReference type="InterPro" id="IPR013968">
    <property type="entry name" value="PKS_KR"/>
</dbReference>